<dbReference type="RefSeq" id="WP_378292871.1">
    <property type="nucleotide sequence ID" value="NZ_JBHSON010000166.1"/>
</dbReference>
<keyword evidence="2" id="KW-0472">Membrane</keyword>
<keyword evidence="2" id="KW-0812">Transmembrane</keyword>
<name>A0ABW1AJ61_9ACTN</name>
<dbReference type="PANTHER" id="PTHR32309">
    <property type="entry name" value="TYROSINE-PROTEIN KINASE"/>
    <property type="match status" value="1"/>
</dbReference>
<feature type="compositionally biased region" description="Basic and acidic residues" evidence="1">
    <location>
        <begin position="221"/>
        <end position="230"/>
    </location>
</feature>
<protein>
    <submittedName>
        <fullName evidence="3">YveK family protein</fullName>
    </submittedName>
</protein>
<gene>
    <name evidence="3" type="ORF">ACFPZN_54080</name>
</gene>
<feature type="transmembrane region" description="Helical" evidence="2">
    <location>
        <begin position="168"/>
        <end position="188"/>
    </location>
</feature>
<dbReference type="PROSITE" id="PS51257">
    <property type="entry name" value="PROKAR_LIPOPROTEIN"/>
    <property type="match status" value="1"/>
</dbReference>
<proteinExistence type="predicted"/>
<accession>A0ABW1AJ61</accession>
<dbReference type="EMBL" id="JBHSON010000166">
    <property type="protein sequence ID" value="MFC5754603.1"/>
    <property type="molecule type" value="Genomic_DNA"/>
</dbReference>
<comment type="caution">
    <text evidence="3">The sequence shown here is derived from an EMBL/GenBank/DDBJ whole genome shotgun (WGS) entry which is preliminary data.</text>
</comment>
<reference evidence="4" key="1">
    <citation type="journal article" date="2019" name="Int. J. Syst. Evol. Microbiol.">
        <title>The Global Catalogue of Microorganisms (GCM) 10K type strain sequencing project: providing services to taxonomists for standard genome sequencing and annotation.</title>
        <authorList>
            <consortium name="The Broad Institute Genomics Platform"/>
            <consortium name="The Broad Institute Genome Sequencing Center for Infectious Disease"/>
            <person name="Wu L."/>
            <person name="Ma J."/>
        </authorList>
    </citation>
    <scope>NUCLEOTIDE SEQUENCE [LARGE SCALE GENOMIC DNA]</scope>
    <source>
        <strain evidence="4">KCTC 42087</strain>
    </source>
</reference>
<dbReference type="InterPro" id="IPR050445">
    <property type="entry name" value="Bact_polysacc_biosynth/exp"/>
</dbReference>
<keyword evidence="4" id="KW-1185">Reference proteome</keyword>
<feature type="region of interest" description="Disordered" evidence="1">
    <location>
        <begin position="211"/>
        <end position="243"/>
    </location>
</feature>
<sequence>MQEIRVLVIRVLKNFGRRFALPIAIVLACLLAGLGYGLFKAPTYSATSYVLVVSDPDGGPAAVNFAQAYGRLASMRETLQWAAKPIPGQVLDRSRARIQASSSPDTPLVRLTASAGTAMLSAELANTAADALVRYGNAHQHDTGVRVAPMTQASVPAAPSSPNLPLNVAVGVATGLLLGGLVAATGVASRVRRAFEAALASAAEEIAAAAASENAGKGKGVSKDGKDAKPAAKGSPLTAEARR</sequence>
<keyword evidence="2" id="KW-1133">Transmembrane helix</keyword>
<dbReference type="PANTHER" id="PTHR32309:SF31">
    <property type="entry name" value="CAPSULAR EXOPOLYSACCHARIDE FAMILY"/>
    <property type="match status" value="1"/>
</dbReference>
<feature type="transmembrane region" description="Helical" evidence="2">
    <location>
        <begin position="20"/>
        <end position="39"/>
    </location>
</feature>
<evidence type="ECO:0000256" key="2">
    <source>
        <dbReference type="SAM" id="Phobius"/>
    </source>
</evidence>
<evidence type="ECO:0000256" key="1">
    <source>
        <dbReference type="SAM" id="MobiDB-lite"/>
    </source>
</evidence>
<evidence type="ECO:0000313" key="3">
    <source>
        <dbReference type="EMBL" id="MFC5754603.1"/>
    </source>
</evidence>
<dbReference type="Proteomes" id="UP001596074">
    <property type="component" value="Unassembled WGS sequence"/>
</dbReference>
<organism evidence="3 4">
    <name type="scientific">Actinomadura rugatobispora</name>
    <dbReference type="NCBI Taxonomy" id="1994"/>
    <lineage>
        <taxon>Bacteria</taxon>
        <taxon>Bacillati</taxon>
        <taxon>Actinomycetota</taxon>
        <taxon>Actinomycetes</taxon>
        <taxon>Streptosporangiales</taxon>
        <taxon>Thermomonosporaceae</taxon>
        <taxon>Actinomadura</taxon>
    </lineage>
</organism>
<evidence type="ECO:0000313" key="4">
    <source>
        <dbReference type="Proteomes" id="UP001596074"/>
    </source>
</evidence>